<gene>
    <name evidence="2" type="ORF">ACFFUR_10695</name>
</gene>
<evidence type="ECO:0000313" key="2">
    <source>
        <dbReference type="EMBL" id="MFB9212273.1"/>
    </source>
</evidence>
<feature type="chain" id="PRO_5045651361" description="Lipocalin-like domain-containing protein" evidence="1">
    <location>
        <begin position="20"/>
        <end position="161"/>
    </location>
</feature>
<dbReference type="EMBL" id="JBHMEW010000059">
    <property type="protein sequence ID" value="MFB9212273.1"/>
    <property type="molecule type" value="Genomic_DNA"/>
</dbReference>
<keyword evidence="3" id="KW-1185">Reference proteome</keyword>
<keyword evidence="1" id="KW-0732">Signal</keyword>
<evidence type="ECO:0000313" key="3">
    <source>
        <dbReference type="Proteomes" id="UP001589654"/>
    </source>
</evidence>
<dbReference type="RefSeq" id="WP_290246468.1">
    <property type="nucleotide sequence ID" value="NZ_JAUFQT010000001.1"/>
</dbReference>
<proteinExistence type="predicted"/>
<dbReference type="Proteomes" id="UP001589654">
    <property type="component" value="Unassembled WGS sequence"/>
</dbReference>
<organism evidence="2 3">
    <name type="scientific">Echinicola jeungdonensis</name>
    <dbReference type="NCBI Taxonomy" id="709343"/>
    <lineage>
        <taxon>Bacteria</taxon>
        <taxon>Pseudomonadati</taxon>
        <taxon>Bacteroidota</taxon>
        <taxon>Cytophagia</taxon>
        <taxon>Cytophagales</taxon>
        <taxon>Cyclobacteriaceae</taxon>
        <taxon>Echinicola</taxon>
    </lineage>
</organism>
<name>A0ABV5J612_9BACT</name>
<comment type="caution">
    <text evidence="2">The sequence shown here is derived from an EMBL/GenBank/DDBJ whole genome shotgun (WGS) entry which is preliminary data.</text>
</comment>
<evidence type="ECO:0008006" key="4">
    <source>
        <dbReference type="Google" id="ProtNLM"/>
    </source>
</evidence>
<accession>A0ABV5J612</accession>
<reference evidence="2 3" key="1">
    <citation type="submission" date="2024-09" db="EMBL/GenBank/DDBJ databases">
        <authorList>
            <person name="Sun Q."/>
            <person name="Mori K."/>
        </authorList>
    </citation>
    <scope>NUCLEOTIDE SEQUENCE [LARGE SCALE GENOMIC DNA]</scope>
    <source>
        <strain evidence="2 3">CECT 7682</strain>
    </source>
</reference>
<dbReference type="PROSITE" id="PS51257">
    <property type="entry name" value="PROKAR_LIPOPROTEIN"/>
    <property type="match status" value="1"/>
</dbReference>
<protein>
    <recommendedName>
        <fullName evidence="4">Lipocalin-like domain-containing protein</fullName>
    </recommendedName>
</protein>
<evidence type="ECO:0000256" key="1">
    <source>
        <dbReference type="SAM" id="SignalP"/>
    </source>
</evidence>
<feature type="signal peptide" evidence="1">
    <location>
        <begin position="1"/>
        <end position="19"/>
    </location>
</feature>
<sequence length="161" mass="17809">MKKLLIFNLLLFFALGSCSILETKEGIEASQSYVEGEWKLVKAEGGFTVENPPEPEGPTRTEIYSFTSEGTFKKTVDGEDFHSEATGSYMIEEVSEDLKDKYLGVVVLTFTGGDGMAYNCSSSEEEKEALHISKEGQLANISWAPCDGLFLYYEKQEELGG</sequence>